<dbReference type="WBParaSite" id="Pan_g6652.t1">
    <property type="protein sequence ID" value="Pan_g6652.t1"/>
    <property type="gene ID" value="Pan_g6652"/>
</dbReference>
<comment type="subcellular location">
    <subcellularLocation>
        <location evidence="1">Mitochondrion</location>
    </subcellularLocation>
</comment>
<dbReference type="PANTHER" id="PTHR13014:SF3">
    <property type="entry name" value="LARGE RIBOSOMAL SUBUNIT PROTEIN ML65"/>
    <property type="match status" value="1"/>
</dbReference>
<dbReference type="GO" id="GO:0005762">
    <property type="term" value="C:mitochondrial large ribosomal subunit"/>
    <property type="evidence" value="ECO:0007669"/>
    <property type="project" value="TreeGrafter"/>
</dbReference>
<dbReference type="GO" id="GO:0006412">
    <property type="term" value="P:translation"/>
    <property type="evidence" value="ECO:0007669"/>
    <property type="project" value="InterPro"/>
</dbReference>
<proteinExistence type="predicted"/>
<organism evidence="6 7">
    <name type="scientific">Panagrellus redivivus</name>
    <name type="common">Microworm</name>
    <dbReference type="NCBI Taxonomy" id="6233"/>
    <lineage>
        <taxon>Eukaryota</taxon>
        <taxon>Metazoa</taxon>
        <taxon>Ecdysozoa</taxon>
        <taxon>Nematoda</taxon>
        <taxon>Chromadorea</taxon>
        <taxon>Rhabditida</taxon>
        <taxon>Tylenchina</taxon>
        <taxon>Panagrolaimomorpha</taxon>
        <taxon>Panagrolaimoidea</taxon>
        <taxon>Panagrolaimidae</taxon>
        <taxon>Panagrellus</taxon>
    </lineage>
</organism>
<evidence type="ECO:0000256" key="5">
    <source>
        <dbReference type="SAM" id="MobiDB-lite"/>
    </source>
</evidence>
<evidence type="ECO:0000313" key="6">
    <source>
        <dbReference type="Proteomes" id="UP000492821"/>
    </source>
</evidence>
<reference evidence="7" key="2">
    <citation type="submission" date="2020-10" db="UniProtKB">
        <authorList>
            <consortium name="WormBaseParasite"/>
        </authorList>
    </citation>
    <scope>IDENTIFICATION</scope>
</reference>
<dbReference type="AlphaFoldDB" id="A0A7E4W5R2"/>
<keyword evidence="6" id="KW-1185">Reference proteome</keyword>
<dbReference type="Proteomes" id="UP000492821">
    <property type="component" value="Unassembled WGS sequence"/>
</dbReference>
<feature type="region of interest" description="Disordered" evidence="5">
    <location>
        <begin position="21"/>
        <end position="55"/>
    </location>
</feature>
<evidence type="ECO:0000313" key="7">
    <source>
        <dbReference type="WBParaSite" id="Pan_g6652.t1"/>
    </source>
</evidence>
<evidence type="ECO:0000256" key="4">
    <source>
        <dbReference type="ARBA" id="ARBA00023274"/>
    </source>
</evidence>
<keyword evidence="4" id="KW-0687">Ribonucleoprotein</keyword>
<dbReference type="GO" id="GO:0003735">
    <property type="term" value="F:structural constituent of ribosome"/>
    <property type="evidence" value="ECO:0007669"/>
    <property type="project" value="InterPro"/>
</dbReference>
<protein>
    <submittedName>
        <fullName evidence="7">Uncharacterized protein</fullName>
    </submittedName>
</protein>
<dbReference type="InterPro" id="IPR010793">
    <property type="entry name" value="Ribosomal_mL37/mL65"/>
</dbReference>
<sequence length="513" mass="58159">MRPMLSRRLVTVVVPRCGLASSTAEAATEPPPPVARAVATPQGRPEGFVPAPYTRRPYPIRPSPNMVHDEFVNEGDATGYGARLTDYYKMQDHVRGLDSPAARIDFVNPYERTWTQFERKWHRRFHPVLSAPRKAWGVPAIPAYFDTLNFYKYITKTRLIEEPAVLNNFYNTLVPPTAKFERRLQESLKAVFQGRKPKSTKQVDTFLLAALEDAQLSLAHNVAAIQNYRLSTNERCESFWVRGGFLSMYDKLEVWDDYGTVDSERRGKPRFIGDDKRRLGELAFVHRDRLTAQFRTKAPLPVLAPFSQTELIEAPIFPEDTDIETDVIFSPKIFNVNPDLDPLWQCPGFEADVAEPFSHGHLAVKNMFDLQGRCRRWRIEADTDEYAAVTADAYTSTAIVSLFSWLNGQAHVQGFTRYNDIEAPLASQLVLSDGRLFSFAIGQLNTIAINVEMPGFENKRNNLCVVDGPHALWDEYDKETGKYNHYNAAGDVVEGLNPIVLSRLLQALMVKAK</sequence>
<dbReference type="Pfam" id="PF07147">
    <property type="entry name" value="PDCD9"/>
    <property type="match status" value="1"/>
</dbReference>
<keyword evidence="3" id="KW-0496">Mitochondrion</keyword>
<dbReference type="PANTHER" id="PTHR13014">
    <property type="entry name" value="MITOCHONDRIAL 28S RIBOSOMAL PROTEIN S30/P52 PRO-APOTOTIC PROTEIN"/>
    <property type="match status" value="1"/>
</dbReference>
<dbReference type="InterPro" id="IPR039982">
    <property type="entry name" value="Ribosomal_mL65"/>
</dbReference>
<evidence type="ECO:0000256" key="1">
    <source>
        <dbReference type="ARBA" id="ARBA00004173"/>
    </source>
</evidence>
<evidence type="ECO:0000256" key="3">
    <source>
        <dbReference type="ARBA" id="ARBA00023128"/>
    </source>
</evidence>
<keyword evidence="2" id="KW-0689">Ribosomal protein</keyword>
<reference evidence="6" key="1">
    <citation type="journal article" date="2013" name="Genetics">
        <title>The draft genome and transcriptome of Panagrellus redivivus are shaped by the harsh demands of a free-living lifestyle.</title>
        <authorList>
            <person name="Srinivasan J."/>
            <person name="Dillman A.R."/>
            <person name="Macchietto M.G."/>
            <person name="Heikkinen L."/>
            <person name="Lakso M."/>
            <person name="Fracchia K.M."/>
            <person name="Antoshechkin I."/>
            <person name="Mortazavi A."/>
            <person name="Wong G."/>
            <person name="Sternberg P.W."/>
        </authorList>
    </citation>
    <scope>NUCLEOTIDE SEQUENCE [LARGE SCALE GENOMIC DNA]</scope>
    <source>
        <strain evidence="6">MT8872</strain>
    </source>
</reference>
<accession>A0A7E4W5R2</accession>
<name>A0A7E4W5R2_PANRE</name>
<evidence type="ECO:0000256" key="2">
    <source>
        <dbReference type="ARBA" id="ARBA00022980"/>
    </source>
</evidence>